<gene>
    <name evidence="2" type="ORF">FHR80_003858</name>
</gene>
<proteinExistence type="predicted"/>
<evidence type="ECO:0000256" key="1">
    <source>
        <dbReference type="SAM" id="MobiDB-lite"/>
    </source>
</evidence>
<dbReference type="Proteomes" id="UP000518206">
    <property type="component" value="Unassembled WGS sequence"/>
</dbReference>
<feature type="region of interest" description="Disordered" evidence="1">
    <location>
        <begin position="1"/>
        <end position="28"/>
    </location>
</feature>
<name>A0A7W4YDQ8_9CELL</name>
<dbReference type="AlphaFoldDB" id="A0A7W4YDQ8"/>
<feature type="non-terminal residue" evidence="2">
    <location>
        <position position="28"/>
    </location>
</feature>
<evidence type="ECO:0000313" key="3">
    <source>
        <dbReference type="Proteomes" id="UP000518206"/>
    </source>
</evidence>
<reference evidence="2 3" key="2">
    <citation type="submission" date="2020-08" db="EMBL/GenBank/DDBJ databases">
        <authorList>
            <person name="Partida-Martinez L."/>
            <person name="Huntemann M."/>
            <person name="Clum A."/>
            <person name="Wang J."/>
            <person name="Palaniappan K."/>
            <person name="Ritter S."/>
            <person name="Chen I.-M."/>
            <person name="Stamatis D."/>
            <person name="Reddy T."/>
            <person name="O'Malley R."/>
            <person name="Daum C."/>
            <person name="Shapiro N."/>
            <person name="Ivanova N."/>
            <person name="Kyrpides N."/>
            <person name="Woyke T."/>
        </authorList>
    </citation>
    <scope>NUCLEOTIDE SEQUENCE [LARGE SCALE GENOMIC DNA]</scope>
    <source>
        <strain evidence="2 3">RAS26</strain>
    </source>
</reference>
<feature type="compositionally biased region" description="Polar residues" evidence="1">
    <location>
        <begin position="1"/>
        <end position="10"/>
    </location>
</feature>
<evidence type="ECO:0000313" key="2">
    <source>
        <dbReference type="EMBL" id="MBB2924922.1"/>
    </source>
</evidence>
<reference evidence="2 3" key="1">
    <citation type="submission" date="2020-08" db="EMBL/GenBank/DDBJ databases">
        <title>The Agave Microbiome: Exploring the role of microbial communities in plant adaptations to desert environments.</title>
        <authorList>
            <person name="Partida-Martinez L.P."/>
        </authorList>
    </citation>
    <scope>NUCLEOTIDE SEQUENCE [LARGE SCALE GENOMIC DNA]</scope>
    <source>
        <strain evidence="2 3">RAS26</strain>
    </source>
</reference>
<organism evidence="2 3">
    <name type="scientific">Cellulomonas cellasea</name>
    <dbReference type="NCBI Taxonomy" id="43670"/>
    <lineage>
        <taxon>Bacteria</taxon>
        <taxon>Bacillati</taxon>
        <taxon>Actinomycetota</taxon>
        <taxon>Actinomycetes</taxon>
        <taxon>Micrococcales</taxon>
        <taxon>Cellulomonadaceae</taxon>
        <taxon>Cellulomonas</taxon>
    </lineage>
</organism>
<comment type="caution">
    <text evidence="2">The sequence shown here is derived from an EMBL/GenBank/DDBJ whole genome shotgun (WGS) entry which is preliminary data.</text>
</comment>
<protein>
    <submittedName>
        <fullName evidence="2">Uncharacterized protein</fullName>
    </submittedName>
</protein>
<dbReference type="EMBL" id="JACHVX010000006">
    <property type="protein sequence ID" value="MBB2924922.1"/>
    <property type="molecule type" value="Genomic_DNA"/>
</dbReference>
<sequence length="28" mass="2754">MSSQFLTSTLDGACDPGDGAITPPDCGP</sequence>
<accession>A0A7W4YDQ8</accession>